<dbReference type="Gene3D" id="3.30.420.40">
    <property type="match status" value="2"/>
</dbReference>
<reference evidence="3" key="1">
    <citation type="journal article" date="2019" name="Int. J. Syst. Evol. Microbiol.">
        <title>The Global Catalogue of Microorganisms (GCM) 10K type strain sequencing project: providing services to taxonomists for standard genome sequencing and annotation.</title>
        <authorList>
            <consortium name="The Broad Institute Genomics Platform"/>
            <consortium name="The Broad Institute Genome Sequencing Center for Infectious Disease"/>
            <person name="Wu L."/>
            <person name="Ma J."/>
        </authorList>
    </citation>
    <scope>NUCLEOTIDE SEQUENCE [LARGE SCALE GENOMIC DNA]</scope>
    <source>
        <strain evidence="3">CGMCC 1.15342</strain>
    </source>
</reference>
<feature type="domain" description="ATPase BadF/BadG/BcrA/BcrD type" evidence="1">
    <location>
        <begin position="6"/>
        <end position="218"/>
    </location>
</feature>
<gene>
    <name evidence="2" type="ORF">GCM10011386_19300</name>
</gene>
<evidence type="ECO:0000313" key="2">
    <source>
        <dbReference type="EMBL" id="GGC27415.1"/>
    </source>
</evidence>
<dbReference type="SUPFAM" id="SSF53067">
    <property type="entry name" value="Actin-like ATPase domain"/>
    <property type="match status" value="2"/>
</dbReference>
<dbReference type="PANTHER" id="PTHR43190:SF3">
    <property type="entry name" value="N-ACETYL-D-GLUCOSAMINE KINASE"/>
    <property type="match status" value="1"/>
</dbReference>
<sequence length="281" mass="30672">MILVADSGSTKTDWGIISDDGSTRYFSTSGYNPFFMGADSIGEAMADEIGAYLDPTAVRQVFFYGAGCQGAQISNMERALRQVFTEAAAIQVSVDLLAAAKALLGDGPGFAAILGTGTNTCLYDGSGITFHIDSLGFLLGDEGSGAAIGKRILMDFLRNQMDGVVRRAFERMHTLDEATLLERVYASTHPNRYCASFTRFLDEPEAAGDYRKRIVGEAFQDFFGKLVCLYPGYRSLTFNCVGSIGYHFSDLLKIAAENRGMKVGLILPKVIEKLTFYHHLH</sequence>
<comment type="caution">
    <text evidence="2">The sequence shown here is derived from an EMBL/GenBank/DDBJ whole genome shotgun (WGS) entry which is preliminary data.</text>
</comment>
<dbReference type="Gene3D" id="1.10.720.160">
    <property type="match status" value="1"/>
</dbReference>
<evidence type="ECO:0000313" key="3">
    <source>
        <dbReference type="Proteomes" id="UP000597338"/>
    </source>
</evidence>
<dbReference type="Proteomes" id="UP000597338">
    <property type="component" value="Unassembled WGS sequence"/>
</dbReference>
<accession>A0ABQ1LP32</accession>
<dbReference type="CDD" id="cd24079">
    <property type="entry name" value="ASKHA_NBD_PG1100-like"/>
    <property type="match status" value="1"/>
</dbReference>
<dbReference type="InterPro" id="IPR052519">
    <property type="entry name" value="Euk-type_GlcNAc_Kinase"/>
</dbReference>
<protein>
    <submittedName>
        <fullName evidence="2">ATPase</fullName>
    </submittedName>
</protein>
<evidence type="ECO:0000259" key="1">
    <source>
        <dbReference type="Pfam" id="PF01869"/>
    </source>
</evidence>
<organism evidence="2 3">
    <name type="scientific">Parapedobacter defluvii</name>
    <dbReference type="NCBI Taxonomy" id="2045106"/>
    <lineage>
        <taxon>Bacteria</taxon>
        <taxon>Pseudomonadati</taxon>
        <taxon>Bacteroidota</taxon>
        <taxon>Sphingobacteriia</taxon>
        <taxon>Sphingobacteriales</taxon>
        <taxon>Sphingobacteriaceae</taxon>
        <taxon>Parapedobacter</taxon>
    </lineage>
</organism>
<proteinExistence type="predicted"/>
<dbReference type="InterPro" id="IPR043129">
    <property type="entry name" value="ATPase_NBD"/>
</dbReference>
<keyword evidence="3" id="KW-1185">Reference proteome</keyword>
<dbReference type="RefSeq" id="WP_188750015.1">
    <property type="nucleotide sequence ID" value="NZ_BMIK01000005.1"/>
</dbReference>
<name>A0ABQ1LP32_9SPHI</name>
<dbReference type="InterPro" id="IPR002731">
    <property type="entry name" value="ATPase_BadF"/>
</dbReference>
<dbReference type="EMBL" id="BMIK01000005">
    <property type="protein sequence ID" value="GGC27415.1"/>
    <property type="molecule type" value="Genomic_DNA"/>
</dbReference>
<dbReference type="PANTHER" id="PTHR43190">
    <property type="entry name" value="N-ACETYL-D-GLUCOSAMINE KINASE"/>
    <property type="match status" value="1"/>
</dbReference>
<dbReference type="Pfam" id="PF01869">
    <property type="entry name" value="BcrAD_BadFG"/>
    <property type="match status" value="1"/>
</dbReference>